<dbReference type="Pfam" id="PF01529">
    <property type="entry name" value="DHHC"/>
    <property type="match status" value="1"/>
</dbReference>
<keyword evidence="4 7" id="KW-1133">Transmembrane helix</keyword>
<evidence type="ECO:0000256" key="7">
    <source>
        <dbReference type="RuleBase" id="RU079119"/>
    </source>
</evidence>
<dbReference type="EC" id="2.3.1.225" evidence="7"/>
<dbReference type="PANTHER" id="PTHR22883">
    <property type="entry name" value="ZINC FINGER DHHC DOMAIN CONTAINING PROTEIN"/>
    <property type="match status" value="1"/>
</dbReference>
<feature type="compositionally biased region" description="Basic and acidic residues" evidence="8">
    <location>
        <begin position="259"/>
        <end position="269"/>
    </location>
</feature>
<dbReference type="GO" id="GO:0005783">
    <property type="term" value="C:endoplasmic reticulum"/>
    <property type="evidence" value="ECO:0007669"/>
    <property type="project" value="TreeGrafter"/>
</dbReference>
<organism evidence="10">
    <name type="scientific">Neobodo designis</name>
    <name type="common">Flagellated protozoan</name>
    <name type="synonym">Bodo designis</name>
    <dbReference type="NCBI Taxonomy" id="312471"/>
    <lineage>
        <taxon>Eukaryota</taxon>
        <taxon>Discoba</taxon>
        <taxon>Euglenozoa</taxon>
        <taxon>Kinetoplastea</taxon>
        <taxon>Metakinetoplastina</taxon>
        <taxon>Neobodonida</taxon>
        <taxon>Neobodo</taxon>
    </lineage>
</organism>
<comment type="domain">
    <text evidence="7">The DHHC domain is required for palmitoyltransferase activity.</text>
</comment>
<evidence type="ECO:0000256" key="8">
    <source>
        <dbReference type="SAM" id="MobiDB-lite"/>
    </source>
</evidence>
<comment type="similarity">
    <text evidence="7">Belongs to the DHHC palmitoyltransferase family.</text>
</comment>
<dbReference type="AlphaFoldDB" id="A0A7S1MS11"/>
<comment type="subcellular location">
    <subcellularLocation>
        <location evidence="1">Membrane</location>
        <topology evidence="1">Multi-pass membrane protein</topology>
    </subcellularLocation>
</comment>
<feature type="transmembrane region" description="Helical" evidence="7">
    <location>
        <begin position="167"/>
        <end position="193"/>
    </location>
</feature>
<evidence type="ECO:0000256" key="4">
    <source>
        <dbReference type="ARBA" id="ARBA00022989"/>
    </source>
</evidence>
<dbReference type="GO" id="GO:0006612">
    <property type="term" value="P:protein targeting to membrane"/>
    <property type="evidence" value="ECO:0007669"/>
    <property type="project" value="TreeGrafter"/>
</dbReference>
<feature type="region of interest" description="Disordered" evidence="8">
    <location>
        <begin position="259"/>
        <end position="304"/>
    </location>
</feature>
<reference evidence="10" key="1">
    <citation type="submission" date="2021-01" db="EMBL/GenBank/DDBJ databases">
        <authorList>
            <person name="Corre E."/>
            <person name="Pelletier E."/>
            <person name="Niang G."/>
            <person name="Scheremetjew M."/>
            <person name="Finn R."/>
            <person name="Kale V."/>
            <person name="Holt S."/>
            <person name="Cochrane G."/>
            <person name="Meng A."/>
            <person name="Brown T."/>
            <person name="Cohen L."/>
        </authorList>
    </citation>
    <scope>NUCLEOTIDE SEQUENCE</scope>
    <source>
        <strain evidence="10">CCAP 1951/1</strain>
    </source>
</reference>
<evidence type="ECO:0000256" key="3">
    <source>
        <dbReference type="ARBA" id="ARBA00022692"/>
    </source>
</evidence>
<name>A0A7S1MS11_NEODS</name>
<dbReference type="PROSITE" id="PS50216">
    <property type="entry name" value="DHHC"/>
    <property type="match status" value="1"/>
</dbReference>
<dbReference type="EMBL" id="HBGF01040160">
    <property type="protein sequence ID" value="CAD9139486.1"/>
    <property type="molecule type" value="Transcribed_RNA"/>
</dbReference>
<dbReference type="InterPro" id="IPR001594">
    <property type="entry name" value="Palmitoyltrfase_DHHC"/>
</dbReference>
<feature type="transmembrane region" description="Helical" evidence="7">
    <location>
        <begin position="214"/>
        <end position="237"/>
    </location>
</feature>
<proteinExistence type="inferred from homology"/>
<feature type="domain" description="Palmitoyltransferase DHHC" evidence="9">
    <location>
        <begin position="121"/>
        <end position="256"/>
    </location>
</feature>
<gene>
    <name evidence="10" type="ORF">NDES1114_LOCUS26871</name>
</gene>
<evidence type="ECO:0000256" key="6">
    <source>
        <dbReference type="ARBA" id="ARBA00023315"/>
    </source>
</evidence>
<dbReference type="InterPro" id="IPR039859">
    <property type="entry name" value="PFA4/ZDH16/20/ERF2-like"/>
</dbReference>
<keyword evidence="6 7" id="KW-0012">Acyltransferase</keyword>
<dbReference type="GO" id="GO:0019706">
    <property type="term" value="F:protein-cysteine S-palmitoyltransferase activity"/>
    <property type="evidence" value="ECO:0007669"/>
    <property type="project" value="UniProtKB-EC"/>
</dbReference>
<feature type="transmembrane region" description="Helical" evidence="7">
    <location>
        <begin position="71"/>
        <end position="94"/>
    </location>
</feature>
<evidence type="ECO:0000256" key="5">
    <source>
        <dbReference type="ARBA" id="ARBA00023136"/>
    </source>
</evidence>
<dbReference type="GO" id="GO:0016020">
    <property type="term" value="C:membrane"/>
    <property type="evidence" value="ECO:0007669"/>
    <property type="project" value="UniProtKB-SubCell"/>
</dbReference>
<comment type="catalytic activity">
    <reaction evidence="7">
        <text>L-cysteinyl-[protein] + hexadecanoyl-CoA = S-hexadecanoyl-L-cysteinyl-[protein] + CoA</text>
        <dbReference type="Rhea" id="RHEA:36683"/>
        <dbReference type="Rhea" id="RHEA-COMP:10131"/>
        <dbReference type="Rhea" id="RHEA-COMP:11032"/>
        <dbReference type="ChEBI" id="CHEBI:29950"/>
        <dbReference type="ChEBI" id="CHEBI:57287"/>
        <dbReference type="ChEBI" id="CHEBI:57379"/>
        <dbReference type="ChEBI" id="CHEBI:74151"/>
        <dbReference type="EC" id="2.3.1.225"/>
    </reaction>
</comment>
<protein>
    <recommendedName>
        <fullName evidence="7">Palmitoyltransferase</fullName>
        <ecNumber evidence="7">2.3.1.225</ecNumber>
    </recommendedName>
</protein>
<keyword evidence="3 7" id="KW-0812">Transmembrane</keyword>
<evidence type="ECO:0000256" key="2">
    <source>
        <dbReference type="ARBA" id="ARBA00022679"/>
    </source>
</evidence>
<evidence type="ECO:0000313" key="10">
    <source>
        <dbReference type="EMBL" id="CAD9139486.1"/>
    </source>
</evidence>
<dbReference type="GO" id="GO:0005794">
    <property type="term" value="C:Golgi apparatus"/>
    <property type="evidence" value="ECO:0007669"/>
    <property type="project" value="TreeGrafter"/>
</dbReference>
<accession>A0A7S1MS11</accession>
<dbReference type="PANTHER" id="PTHR22883:SF203">
    <property type="entry name" value="PALMITOYLTRANSFERASE"/>
    <property type="match status" value="1"/>
</dbReference>
<feature type="transmembrane region" description="Helical" evidence="7">
    <location>
        <begin position="41"/>
        <end position="59"/>
    </location>
</feature>
<feature type="compositionally biased region" description="Basic and acidic residues" evidence="8">
    <location>
        <begin position="283"/>
        <end position="297"/>
    </location>
</feature>
<evidence type="ECO:0000259" key="9">
    <source>
        <dbReference type="Pfam" id="PF01529"/>
    </source>
</evidence>
<keyword evidence="2 7" id="KW-0808">Transferase</keyword>
<keyword evidence="5 7" id="KW-0472">Membrane</keyword>
<sequence>MIPGAWNPGLPSEDGRPKFTSITGLDVRPRRHGFELPLDTWQIWGWWSIVAIFVMYFCVTGPMLPNHAAAFSVTAVMASIGTIVIAMKIIMSILPNEDLQTHGPQLPAATLRDTSLAPTGASMCSYCRRWTDRSSRHCAVCDKCVIGFDHHCRWLNVCVGSRNYRPFIGFVSATLASLLVVVAATAATAADCLGHVDRCRSRLRLMYGEASIEAYLVFAFVLLAYTLCGVGVIGHLWCYHMWLIATGRTTYSHIQEQRERKRAERERQRLAPGENTPPGCCAEVKRRDFKAENRSRTAENAPFS</sequence>
<evidence type="ECO:0000256" key="1">
    <source>
        <dbReference type="ARBA" id="ARBA00004141"/>
    </source>
</evidence>